<gene>
    <name evidence="1" type="ORF">Pmar_PMAR019757</name>
</gene>
<dbReference type="InParanoid" id="C5L8K0"/>
<feature type="non-terminal residue" evidence="1">
    <location>
        <position position="100"/>
    </location>
</feature>
<keyword evidence="2" id="KW-1185">Reference proteome</keyword>
<accession>C5L8K0</accession>
<feature type="non-terminal residue" evidence="1">
    <location>
        <position position="1"/>
    </location>
</feature>
<dbReference type="EMBL" id="GG680182">
    <property type="protein sequence ID" value="EER06944.1"/>
    <property type="molecule type" value="Genomic_DNA"/>
</dbReference>
<organism evidence="2">
    <name type="scientific">Perkinsus marinus (strain ATCC 50983 / TXsc)</name>
    <dbReference type="NCBI Taxonomy" id="423536"/>
    <lineage>
        <taxon>Eukaryota</taxon>
        <taxon>Sar</taxon>
        <taxon>Alveolata</taxon>
        <taxon>Perkinsozoa</taxon>
        <taxon>Perkinsea</taxon>
        <taxon>Perkinsida</taxon>
        <taxon>Perkinsidae</taxon>
        <taxon>Perkinsus</taxon>
    </lineage>
</organism>
<protein>
    <submittedName>
        <fullName evidence="1">Uncharacterized protein</fullName>
    </submittedName>
</protein>
<reference evidence="1 2" key="1">
    <citation type="submission" date="2008-07" db="EMBL/GenBank/DDBJ databases">
        <authorList>
            <person name="El-Sayed N."/>
            <person name="Caler E."/>
            <person name="Inman J."/>
            <person name="Amedeo P."/>
            <person name="Hass B."/>
            <person name="Wortman J."/>
        </authorList>
    </citation>
    <scope>NUCLEOTIDE SEQUENCE [LARGE SCALE GENOMIC DNA]</scope>
    <source>
        <strain evidence="2">ATCC 50983 / TXsc</strain>
    </source>
</reference>
<sequence>AQGVYTVELRCVLPGTETIIDYPPGSTASKRQCFRLAGVGYDVLGLHPESCLAADLVRRIAGRWKDSSWDEQVALKAEEAAAMNVASQVLATRSQPCQHS</sequence>
<evidence type="ECO:0000313" key="2">
    <source>
        <dbReference type="Proteomes" id="UP000007800"/>
    </source>
</evidence>
<dbReference type="AlphaFoldDB" id="C5L8K0"/>
<dbReference type="Proteomes" id="UP000007800">
    <property type="component" value="Unassembled WGS sequence"/>
</dbReference>
<evidence type="ECO:0000313" key="1">
    <source>
        <dbReference type="EMBL" id="EER06944.1"/>
    </source>
</evidence>
<dbReference type="RefSeq" id="XP_002775128.1">
    <property type="nucleotide sequence ID" value="XM_002775082.1"/>
</dbReference>
<proteinExistence type="predicted"/>
<dbReference type="GeneID" id="9059142"/>
<name>C5L8K0_PERM5</name>